<accession>A0A919MGY2</accession>
<keyword evidence="2" id="KW-1185">Reference proteome</keyword>
<evidence type="ECO:0000313" key="1">
    <source>
        <dbReference type="EMBL" id="GIE49084.1"/>
    </source>
</evidence>
<gene>
    <name evidence="1" type="ORF">Ani05nite_26180</name>
</gene>
<sequence>MPPPTGGAPSSSLQAIAMWAERVHHAPDTRELWVPLDTDLRMTIAQSFLIGMNSRPDDARAEALAARDSADPWFPDMLQRCARHWRRFYAFLAAGVPTASRSQPVGADMELTVVPTLAHTGAPDRGPSATSQAFITRLSADRGWLIAALGYKLPVPGWPPTEWTIPHLRKRRP</sequence>
<dbReference type="AlphaFoldDB" id="A0A919MGY2"/>
<organism evidence="1 2">
    <name type="scientific">Actinoplanes nipponensis</name>
    <dbReference type="NCBI Taxonomy" id="135950"/>
    <lineage>
        <taxon>Bacteria</taxon>
        <taxon>Bacillati</taxon>
        <taxon>Actinomycetota</taxon>
        <taxon>Actinomycetes</taxon>
        <taxon>Micromonosporales</taxon>
        <taxon>Micromonosporaceae</taxon>
        <taxon>Actinoplanes</taxon>
    </lineage>
</organism>
<dbReference type="RefSeq" id="WP_203768264.1">
    <property type="nucleotide sequence ID" value="NZ_BAAAYJ010000052.1"/>
</dbReference>
<name>A0A919MGY2_9ACTN</name>
<dbReference type="Proteomes" id="UP000647172">
    <property type="component" value="Unassembled WGS sequence"/>
</dbReference>
<proteinExistence type="predicted"/>
<protein>
    <submittedName>
        <fullName evidence="1">Uncharacterized protein</fullName>
    </submittedName>
</protein>
<evidence type="ECO:0000313" key="2">
    <source>
        <dbReference type="Proteomes" id="UP000647172"/>
    </source>
</evidence>
<reference evidence="1" key="1">
    <citation type="submission" date="2021-01" db="EMBL/GenBank/DDBJ databases">
        <title>Whole genome shotgun sequence of Actinoplanes nipponensis NBRC 14063.</title>
        <authorList>
            <person name="Komaki H."/>
            <person name="Tamura T."/>
        </authorList>
    </citation>
    <scope>NUCLEOTIDE SEQUENCE</scope>
    <source>
        <strain evidence="1">NBRC 14063</strain>
    </source>
</reference>
<dbReference type="EMBL" id="BOMQ01000030">
    <property type="protein sequence ID" value="GIE49084.1"/>
    <property type="molecule type" value="Genomic_DNA"/>
</dbReference>
<comment type="caution">
    <text evidence="1">The sequence shown here is derived from an EMBL/GenBank/DDBJ whole genome shotgun (WGS) entry which is preliminary data.</text>
</comment>